<gene>
    <name evidence="1" type="ORF">J4E00_03435</name>
</gene>
<dbReference type="EMBL" id="JAGETZ010000001">
    <property type="protein sequence ID" value="MBO2008087.1"/>
    <property type="molecule type" value="Genomic_DNA"/>
</dbReference>
<sequence length="116" mass="12952">MEQTAFKEAIKPFFWSEHDATASLCLEVGSYRTDLFATRADEGFEGTGYDWASLADVFLAEQPAAMQQAIRFDPEGSMFCAYSADKPALQRFALDFKAACDDEERAQALFARAELD</sequence>
<comment type="caution">
    <text evidence="1">The sequence shown here is derived from an EMBL/GenBank/DDBJ whole genome shotgun (WGS) entry which is preliminary data.</text>
</comment>
<keyword evidence="2" id="KW-1185">Reference proteome</keyword>
<dbReference type="InterPro" id="IPR028956">
    <property type="entry name" value="Imm51"/>
</dbReference>
<accession>A0ABS3QA35</accession>
<evidence type="ECO:0000313" key="1">
    <source>
        <dbReference type="EMBL" id="MBO2008087.1"/>
    </source>
</evidence>
<proteinExistence type="predicted"/>
<organism evidence="1 2">
    <name type="scientific">Hymenobacter negativus</name>
    <dbReference type="NCBI Taxonomy" id="2795026"/>
    <lineage>
        <taxon>Bacteria</taxon>
        <taxon>Pseudomonadati</taxon>
        <taxon>Bacteroidota</taxon>
        <taxon>Cytophagia</taxon>
        <taxon>Cytophagales</taxon>
        <taxon>Hymenobacteraceae</taxon>
        <taxon>Hymenobacter</taxon>
    </lineage>
</organism>
<dbReference type="Pfam" id="PF15595">
    <property type="entry name" value="Imm51"/>
    <property type="match status" value="1"/>
</dbReference>
<dbReference type="Proteomes" id="UP000664369">
    <property type="component" value="Unassembled WGS sequence"/>
</dbReference>
<reference evidence="1 2" key="1">
    <citation type="submission" date="2021-03" db="EMBL/GenBank/DDBJ databases">
        <authorList>
            <person name="Kim M.K."/>
        </authorList>
    </citation>
    <scope>NUCLEOTIDE SEQUENCE [LARGE SCALE GENOMIC DNA]</scope>
    <source>
        <strain evidence="1 2">BT442</strain>
    </source>
</reference>
<protein>
    <submittedName>
        <fullName evidence="1">Uncharacterized protein</fullName>
    </submittedName>
</protein>
<evidence type="ECO:0000313" key="2">
    <source>
        <dbReference type="Proteomes" id="UP000664369"/>
    </source>
</evidence>
<name>A0ABS3QA35_9BACT</name>
<dbReference type="RefSeq" id="WP_208173606.1">
    <property type="nucleotide sequence ID" value="NZ_JAGETZ010000001.1"/>
</dbReference>